<dbReference type="Proteomes" id="UP000006251">
    <property type="component" value="Unassembled WGS sequence"/>
</dbReference>
<evidence type="ECO:0000313" key="1">
    <source>
        <dbReference type="EMBL" id="GAC30466.1"/>
    </source>
</evidence>
<dbReference type="AlphaFoldDB" id="K6Z2M3"/>
<protein>
    <submittedName>
        <fullName evidence="1">Uncharacterized protein</fullName>
    </submittedName>
</protein>
<evidence type="ECO:0000313" key="2">
    <source>
        <dbReference type="Proteomes" id="UP000006251"/>
    </source>
</evidence>
<dbReference type="EMBL" id="BAEQ01000056">
    <property type="protein sequence ID" value="GAC30466.1"/>
    <property type="molecule type" value="Genomic_DNA"/>
</dbReference>
<gene>
    <name evidence="1" type="ORF">GPAL_3624</name>
</gene>
<proteinExistence type="predicted"/>
<reference evidence="2" key="1">
    <citation type="journal article" date="2014" name="Environ. Microbiol.">
        <title>Comparative genomics of the marine bacterial genus Glaciecola reveals the high degree of genomic diversity and genomic characteristic for cold adaptation.</title>
        <authorList>
            <person name="Qin Q.L."/>
            <person name="Xie B.B."/>
            <person name="Yu Y."/>
            <person name="Shu Y.L."/>
            <person name="Rong J.C."/>
            <person name="Zhang Y.J."/>
            <person name="Zhao D.L."/>
            <person name="Chen X.L."/>
            <person name="Zhang X.Y."/>
            <person name="Chen B."/>
            <person name="Zhou B.C."/>
            <person name="Zhang Y.Z."/>
        </authorList>
    </citation>
    <scope>NUCLEOTIDE SEQUENCE [LARGE SCALE GENOMIC DNA]</scope>
    <source>
        <strain evidence="2">ACAM 615</strain>
    </source>
</reference>
<organism evidence="1 2">
    <name type="scientific">Brumicola pallidula DSM 14239 = ACAM 615</name>
    <dbReference type="NCBI Taxonomy" id="1121922"/>
    <lineage>
        <taxon>Bacteria</taxon>
        <taxon>Pseudomonadati</taxon>
        <taxon>Pseudomonadota</taxon>
        <taxon>Gammaproteobacteria</taxon>
        <taxon>Alteromonadales</taxon>
        <taxon>Alteromonadaceae</taxon>
        <taxon>Brumicola</taxon>
    </lineage>
</organism>
<keyword evidence="2" id="KW-1185">Reference proteome</keyword>
<comment type="caution">
    <text evidence="1">The sequence shown here is derived from an EMBL/GenBank/DDBJ whole genome shotgun (WGS) entry which is preliminary data.</text>
</comment>
<accession>K6Z2M3</accession>
<name>K6Z2M3_9ALTE</name>
<sequence>MLFILSLFYICVKLSKVLLTKSLKQHQQKFVVIDMLKNCCFIE</sequence>